<dbReference type="PANTHER" id="PTHR43133">
    <property type="entry name" value="RNA POLYMERASE ECF-TYPE SIGMA FACTO"/>
    <property type="match status" value="1"/>
</dbReference>
<comment type="similarity">
    <text evidence="1">Belongs to the sigma-70 factor family. ECF subfamily.</text>
</comment>
<organism evidence="8 9">
    <name type="scientific">Pedococcus cremeus</name>
    <dbReference type="NCBI Taxonomy" id="587636"/>
    <lineage>
        <taxon>Bacteria</taxon>
        <taxon>Bacillati</taxon>
        <taxon>Actinomycetota</taxon>
        <taxon>Actinomycetes</taxon>
        <taxon>Micrococcales</taxon>
        <taxon>Intrasporangiaceae</taxon>
        <taxon>Pedococcus</taxon>
    </lineage>
</organism>
<dbReference type="NCBIfam" id="TIGR02983">
    <property type="entry name" value="SigE-fam_strep"/>
    <property type="match status" value="1"/>
</dbReference>
<evidence type="ECO:0000313" key="9">
    <source>
        <dbReference type="Proteomes" id="UP000199019"/>
    </source>
</evidence>
<dbReference type="GO" id="GO:0003677">
    <property type="term" value="F:DNA binding"/>
    <property type="evidence" value="ECO:0007669"/>
    <property type="project" value="UniProtKB-KW"/>
</dbReference>
<dbReference type="PANTHER" id="PTHR43133:SF50">
    <property type="entry name" value="ECF RNA POLYMERASE SIGMA FACTOR SIGM"/>
    <property type="match status" value="1"/>
</dbReference>
<evidence type="ECO:0000256" key="3">
    <source>
        <dbReference type="ARBA" id="ARBA00023082"/>
    </source>
</evidence>
<dbReference type="Pfam" id="PF04542">
    <property type="entry name" value="Sigma70_r2"/>
    <property type="match status" value="1"/>
</dbReference>
<feature type="domain" description="RNA polymerase sigma-70 region 2" evidence="6">
    <location>
        <begin position="17"/>
        <end position="81"/>
    </location>
</feature>
<dbReference type="GO" id="GO:0006352">
    <property type="term" value="P:DNA-templated transcription initiation"/>
    <property type="evidence" value="ECO:0007669"/>
    <property type="project" value="InterPro"/>
</dbReference>
<dbReference type="InterPro" id="IPR014284">
    <property type="entry name" value="RNA_pol_sigma-70_dom"/>
</dbReference>
<dbReference type="OrthoDB" id="3692620at2"/>
<dbReference type="InterPro" id="IPR013324">
    <property type="entry name" value="RNA_pol_sigma_r3/r4-like"/>
</dbReference>
<keyword evidence="4" id="KW-0238">DNA-binding</keyword>
<keyword evidence="9" id="KW-1185">Reference proteome</keyword>
<dbReference type="Gene3D" id="1.10.1740.10">
    <property type="match status" value="1"/>
</dbReference>
<sequence length="177" mass="19628">MGRGDKAERDVAFAAFVEQATPSLMRTAWLLTGSTEAARELVQASLVKTYAAWHRVRADEALAYTRRVLVNHNTDTWRRRRGEHLVADAPERPHHDSQRADHRDEVARLLATLPAQQRRVVVLRYYSDLSEQATAEVLGISVGAVKSAASRGLASLRTAYPRPSTELSSPATEGSIR</sequence>
<evidence type="ECO:0000256" key="2">
    <source>
        <dbReference type="ARBA" id="ARBA00023015"/>
    </source>
</evidence>
<dbReference type="CDD" id="cd06171">
    <property type="entry name" value="Sigma70_r4"/>
    <property type="match status" value="1"/>
</dbReference>
<dbReference type="InterPro" id="IPR036388">
    <property type="entry name" value="WH-like_DNA-bd_sf"/>
</dbReference>
<dbReference type="EMBL" id="FOHB01000001">
    <property type="protein sequence ID" value="SER77138.1"/>
    <property type="molecule type" value="Genomic_DNA"/>
</dbReference>
<dbReference type="NCBIfam" id="TIGR02937">
    <property type="entry name" value="sigma70-ECF"/>
    <property type="match status" value="1"/>
</dbReference>
<dbReference type="AlphaFoldDB" id="A0A1H9RWZ4"/>
<proteinExistence type="inferred from homology"/>
<keyword evidence="3" id="KW-0731">Sigma factor</keyword>
<evidence type="ECO:0000259" key="7">
    <source>
        <dbReference type="Pfam" id="PF08281"/>
    </source>
</evidence>
<dbReference type="InterPro" id="IPR039425">
    <property type="entry name" value="RNA_pol_sigma-70-like"/>
</dbReference>
<gene>
    <name evidence="8" type="ORF">SAMN05216199_1155</name>
</gene>
<name>A0A1H9RWZ4_9MICO</name>
<dbReference type="SUPFAM" id="SSF88659">
    <property type="entry name" value="Sigma3 and sigma4 domains of RNA polymerase sigma factors"/>
    <property type="match status" value="1"/>
</dbReference>
<dbReference type="SUPFAM" id="SSF88946">
    <property type="entry name" value="Sigma2 domain of RNA polymerase sigma factors"/>
    <property type="match status" value="1"/>
</dbReference>
<dbReference type="RefSeq" id="WP_091756069.1">
    <property type="nucleotide sequence ID" value="NZ_FOHB01000001.1"/>
</dbReference>
<evidence type="ECO:0000256" key="1">
    <source>
        <dbReference type="ARBA" id="ARBA00010641"/>
    </source>
</evidence>
<dbReference type="Gene3D" id="1.10.10.10">
    <property type="entry name" value="Winged helix-like DNA-binding domain superfamily/Winged helix DNA-binding domain"/>
    <property type="match status" value="1"/>
</dbReference>
<dbReference type="GO" id="GO:0016987">
    <property type="term" value="F:sigma factor activity"/>
    <property type="evidence" value="ECO:0007669"/>
    <property type="project" value="UniProtKB-KW"/>
</dbReference>
<feature type="domain" description="RNA polymerase sigma factor 70 region 4 type 2" evidence="7">
    <location>
        <begin position="104"/>
        <end position="156"/>
    </location>
</feature>
<dbReference type="InterPro" id="IPR007627">
    <property type="entry name" value="RNA_pol_sigma70_r2"/>
</dbReference>
<reference evidence="9" key="1">
    <citation type="submission" date="2016-10" db="EMBL/GenBank/DDBJ databases">
        <authorList>
            <person name="Varghese N."/>
            <person name="Submissions S."/>
        </authorList>
    </citation>
    <scope>NUCLEOTIDE SEQUENCE [LARGE SCALE GENOMIC DNA]</scope>
    <source>
        <strain evidence="9">CGMCC 1.6963</strain>
    </source>
</reference>
<evidence type="ECO:0000256" key="4">
    <source>
        <dbReference type="ARBA" id="ARBA00023125"/>
    </source>
</evidence>
<protein>
    <submittedName>
        <fullName evidence="8">RNA polymerase sigma-70 factor, sigma-E family</fullName>
    </submittedName>
</protein>
<dbReference type="Pfam" id="PF08281">
    <property type="entry name" value="Sigma70_r4_2"/>
    <property type="match status" value="1"/>
</dbReference>
<dbReference type="InterPro" id="IPR013325">
    <property type="entry name" value="RNA_pol_sigma_r2"/>
</dbReference>
<evidence type="ECO:0000313" key="8">
    <source>
        <dbReference type="EMBL" id="SER77138.1"/>
    </source>
</evidence>
<keyword evidence="5" id="KW-0804">Transcription</keyword>
<accession>A0A1H9RWZ4</accession>
<dbReference type="InterPro" id="IPR013249">
    <property type="entry name" value="RNA_pol_sigma70_r4_t2"/>
</dbReference>
<dbReference type="InterPro" id="IPR014325">
    <property type="entry name" value="RNA_pol_sigma-E_actinobac"/>
</dbReference>
<evidence type="ECO:0000259" key="6">
    <source>
        <dbReference type="Pfam" id="PF04542"/>
    </source>
</evidence>
<dbReference type="STRING" id="587636.SAMN05216199_1155"/>
<evidence type="ECO:0000256" key="5">
    <source>
        <dbReference type="ARBA" id="ARBA00023163"/>
    </source>
</evidence>
<keyword evidence="2" id="KW-0805">Transcription regulation</keyword>
<dbReference type="Proteomes" id="UP000199019">
    <property type="component" value="Unassembled WGS sequence"/>
</dbReference>